<dbReference type="Gene3D" id="1.20.1250.20">
    <property type="entry name" value="MFS general substrate transporter like domains"/>
    <property type="match status" value="2"/>
</dbReference>
<organism evidence="5">
    <name type="scientific">Lygus hesperus</name>
    <name type="common">Western plant bug</name>
    <dbReference type="NCBI Taxonomy" id="30085"/>
    <lineage>
        <taxon>Eukaryota</taxon>
        <taxon>Metazoa</taxon>
        <taxon>Ecdysozoa</taxon>
        <taxon>Arthropoda</taxon>
        <taxon>Hexapoda</taxon>
        <taxon>Insecta</taxon>
        <taxon>Pterygota</taxon>
        <taxon>Neoptera</taxon>
        <taxon>Paraneoptera</taxon>
        <taxon>Hemiptera</taxon>
        <taxon>Heteroptera</taxon>
        <taxon>Panheteroptera</taxon>
        <taxon>Cimicomorpha</taxon>
        <taxon>Miridae</taxon>
        <taxon>Mirini</taxon>
        <taxon>Lygus</taxon>
    </lineage>
</organism>
<dbReference type="Pfam" id="PF07690">
    <property type="entry name" value="MFS_1"/>
    <property type="match status" value="2"/>
</dbReference>
<keyword evidence="3" id="KW-1133">Transmembrane helix</keyword>
<proteinExistence type="predicted"/>
<dbReference type="InterPro" id="IPR050327">
    <property type="entry name" value="Proton-linked_MCT"/>
</dbReference>
<evidence type="ECO:0000313" key="5">
    <source>
        <dbReference type="EMBL" id="JAG30948.1"/>
    </source>
</evidence>
<feature type="transmembrane region" description="Helical" evidence="3">
    <location>
        <begin position="551"/>
        <end position="572"/>
    </location>
</feature>
<feature type="transmembrane region" description="Helical" evidence="3">
    <location>
        <begin position="87"/>
        <end position="106"/>
    </location>
</feature>
<feature type="transmembrane region" description="Helical" evidence="3">
    <location>
        <begin position="523"/>
        <end position="545"/>
    </location>
</feature>
<feature type="transmembrane region" description="Helical" evidence="3">
    <location>
        <begin position="489"/>
        <end position="511"/>
    </location>
</feature>
<dbReference type="InterPro" id="IPR020846">
    <property type="entry name" value="MFS_dom"/>
</dbReference>
<protein>
    <submittedName>
        <fullName evidence="5">Monocarboxylate transporter 5</fullName>
    </submittedName>
</protein>
<feature type="transmembrane region" description="Helical" evidence="3">
    <location>
        <begin position="396"/>
        <end position="419"/>
    </location>
</feature>
<sequence>MTGPVVTNTLAKPPDGGWGWVIVFGSFMVHILADGLTYSWGIFQVALVKDFQCGEGPASWIISILVGVTLCSGPLTSALVNRYNCRTVTIAGALLASAGLAVSSLAQNLLTLYISVGLVTGLGLGLMYLPAIVSVTCYFEKYRSMATGIAVCGSGFGMFLMSPLLGFLINRLEWRKTILITGGMMLSCVGFGALFRPLETTVEDVEKGSELKPLEAKTKEEHQLNGQPPQISLNGKTPTSPTSNGTSDGDSPTQNGPKRPHSIHGAQGILDNVATPTISDKARLALSQPQLQQVPEPPRKSAFGSGIMYRKDVLYGGSLANLQHHNRSNSHVDNRKMSHHGSRHHMTHGEEKPLMRNRRKSSRLDDRPRFCGIPCAQETADTLQEMLDCSLFLEPVFILYVISNFFTSIGFNVPYVYIVKLASDRGVDEDSANLLLSVVGLANTFGKAFLGYVADKPWVNRLYMYNISLTVCGLSCIMCIACSTFTTFAIVAAIFGLSCGAYVGLTAVVLVDLLGLDRLTNAFGLLLLFQGFASFIGPPITGGLYDYFQSFNHGFIFSGLMVCISGLMLFAIPSIQRLLERRSAKVGATTDDTTATTPIANSNS</sequence>
<dbReference type="GO" id="GO:0016020">
    <property type="term" value="C:membrane"/>
    <property type="evidence" value="ECO:0007669"/>
    <property type="project" value="UniProtKB-SubCell"/>
</dbReference>
<feature type="region of interest" description="Disordered" evidence="2">
    <location>
        <begin position="215"/>
        <end position="265"/>
    </location>
</feature>
<evidence type="ECO:0000256" key="2">
    <source>
        <dbReference type="SAM" id="MobiDB-lite"/>
    </source>
</evidence>
<dbReference type="GO" id="GO:0008028">
    <property type="term" value="F:monocarboxylic acid transmembrane transporter activity"/>
    <property type="evidence" value="ECO:0007669"/>
    <property type="project" value="TreeGrafter"/>
</dbReference>
<evidence type="ECO:0000259" key="4">
    <source>
        <dbReference type="PROSITE" id="PS50850"/>
    </source>
</evidence>
<dbReference type="SUPFAM" id="SSF103473">
    <property type="entry name" value="MFS general substrate transporter"/>
    <property type="match status" value="1"/>
</dbReference>
<accession>A0A0A9YIM3</accession>
<feature type="compositionally biased region" description="Basic residues" evidence="2">
    <location>
        <begin position="337"/>
        <end position="346"/>
    </location>
</feature>
<feature type="compositionally biased region" description="Polar residues" evidence="2">
    <location>
        <begin position="224"/>
        <end position="256"/>
    </location>
</feature>
<dbReference type="EMBL" id="GBHO01012656">
    <property type="protein sequence ID" value="JAG30948.1"/>
    <property type="molecule type" value="Transcribed_RNA"/>
</dbReference>
<reference evidence="5" key="2">
    <citation type="submission" date="2014-07" db="EMBL/GenBank/DDBJ databases">
        <authorList>
            <person name="Hull J."/>
        </authorList>
    </citation>
    <scope>NUCLEOTIDE SEQUENCE</scope>
</reference>
<dbReference type="InterPro" id="IPR011701">
    <property type="entry name" value="MFS"/>
</dbReference>
<evidence type="ECO:0000256" key="3">
    <source>
        <dbReference type="SAM" id="Phobius"/>
    </source>
</evidence>
<evidence type="ECO:0000256" key="1">
    <source>
        <dbReference type="ARBA" id="ARBA00004141"/>
    </source>
</evidence>
<feature type="transmembrane region" description="Helical" evidence="3">
    <location>
        <begin position="431"/>
        <end position="450"/>
    </location>
</feature>
<feature type="transmembrane region" description="Helical" evidence="3">
    <location>
        <begin position="18"/>
        <end position="40"/>
    </location>
</feature>
<feature type="domain" description="Major facilitator superfamily (MFS) profile" evidence="4">
    <location>
        <begin position="396"/>
        <end position="604"/>
    </location>
</feature>
<feature type="transmembrane region" description="Helical" evidence="3">
    <location>
        <begin position="462"/>
        <end position="483"/>
    </location>
</feature>
<dbReference type="InterPro" id="IPR036259">
    <property type="entry name" value="MFS_trans_sf"/>
</dbReference>
<dbReference type="PANTHER" id="PTHR11360:SF284">
    <property type="entry name" value="EG:103B4.3 PROTEIN-RELATED"/>
    <property type="match status" value="1"/>
</dbReference>
<dbReference type="AlphaFoldDB" id="A0A0A9YIM3"/>
<dbReference type="PANTHER" id="PTHR11360">
    <property type="entry name" value="MONOCARBOXYLATE TRANSPORTER"/>
    <property type="match status" value="1"/>
</dbReference>
<gene>
    <name evidence="5" type="primary">Slc16a4_1</name>
    <name evidence="5" type="ORF">CM83_65825</name>
</gene>
<feature type="region of interest" description="Disordered" evidence="2">
    <location>
        <begin position="329"/>
        <end position="365"/>
    </location>
</feature>
<comment type="subcellular location">
    <subcellularLocation>
        <location evidence="1">Membrane</location>
        <topology evidence="1">Multi-pass membrane protein</topology>
    </subcellularLocation>
</comment>
<dbReference type="PROSITE" id="PS50850">
    <property type="entry name" value="MFS"/>
    <property type="match status" value="1"/>
</dbReference>
<feature type="transmembrane region" description="Helical" evidence="3">
    <location>
        <begin position="112"/>
        <end position="133"/>
    </location>
</feature>
<name>A0A0A9YIM3_LYGHE</name>
<feature type="transmembrane region" description="Helical" evidence="3">
    <location>
        <begin position="60"/>
        <end position="80"/>
    </location>
</feature>
<feature type="transmembrane region" description="Helical" evidence="3">
    <location>
        <begin position="177"/>
        <end position="195"/>
    </location>
</feature>
<reference evidence="5" key="1">
    <citation type="journal article" date="2014" name="PLoS ONE">
        <title>Transcriptome-Based Identification of ABC Transporters in the Western Tarnished Plant Bug Lygus hesperus.</title>
        <authorList>
            <person name="Hull J.J."/>
            <person name="Chaney K."/>
            <person name="Geib S.M."/>
            <person name="Fabrick J.A."/>
            <person name="Brent C.S."/>
            <person name="Walsh D."/>
            <person name="Lavine L.C."/>
        </authorList>
    </citation>
    <scope>NUCLEOTIDE SEQUENCE</scope>
</reference>
<keyword evidence="3" id="KW-0812">Transmembrane</keyword>
<dbReference type="CDD" id="cd17352">
    <property type="entry name" value="MFS_MCT_SLC16"/>
    <property type="match status" value="1"/>
</dbReference>
<keyword evidence="3" id="KW-0472">Membrane</keyword>
<feature type="transmembrane region" description="Helical" evidence="3">
    <location>
        <begin position="145"/>
        <end position="165"/>
    </location>
</feature>